<keyword evidence="1" id="KW-0472">Membrane</keyword>
<gene>
    <name evidence="2" type="ORF">HMF7854_03410</name>
</gene>
<keyword evidence="1" id="KW-0812">Transmembrane</keyword>
<organism evidence="2 3">
    <name type="scientific">Sphingomonas ginkgonis</name>
    <dbReference type="NCBI Taxonomy" id="2315330"/>
    <lineage>
        <taxon>Bacteria</taxon>
        <taxon>Pseudomonadati</taxon>
        <taxon>Pseudomonadota</taxon>
        <taxon>Alphaproteobacteria</taxon>
        <taxon>Sphingomonadales</taxon>
        <taxon>Sphingomonadaceae</taxon>
        <taxon>Sphingomonas</taxon>
    </lineage>
</organism>
<accession>A0A3R9WQT8</accession>
<reference evidence="2 3" key="1">
    <citation type="submission" date="2018-12" db="EMBL/GenBank/DDBJ databases">
        <title>Sphingomonas sp. HMF7854 Genome sequencing and assembly.</title>
        <authorList>
            <person name="Cha I."/>
            <person name="Kang H."/>
            <person name="Kim H."/>
            <person name="Kang J."/>
            <person name="Joh K."/>
        </authorList>
    </citation>
    <scope>NUCLEOTIDE SEQUENCE [LARGE SCALE GENOMIC DNA]</scope>
    <source>
        <strain evidence="2 3">HMF7854</strain>
    </source>
</reference>
<dbReference type="OrthoDB" id="5801787at2"/>
<feature type="transmembrane region" description="Helical" evidence="1">
    <location>
        <begin position="60"/>
        <end position="83"/>
    </location>
</feature>
<feature type="transmembrane region" description="Helical" evidence="1">
    <location>
        <begin position="90"/>
        <end position="108"/>
    </location>
</feature>
<evidence type="ECO:0000313" key="2">
    <source>
        <dbReference type="EMBL" id="RST32095.1"/>
    </source>
</evidence>
<proteinExistence type="predicted"/>
<dbReference type="AlphaFoldDB" id="A0A3R9WQT8"/>
<feature type="transmembrane region" description="Helical" evidence="1">
    <location>
        <begin position="15"/>
        <end position="40"/>
    </location>
</feature>
<keyword evidence="1" id="KW-1133">Transmembrane helix</keyword>
<dbReference type="Proteomes" id="UP000274661">
    <property type="component" value="Unassembled WGS sequence"/>
</dbReference>
<comment type="caution">
    <text evidence="2">The sequence shown here is derived from an EMBL/GenBank/DDBJ whole genome shotgun (WGS) entry which is preliminary data.</text>
</comment>
<dbReference type="EMBL" id="RWJF01000001">
    <property type="protein sequence ID" value="RST32095.1"/>
    <property type="molecule type" value="Genomic_DNA"/>
</dbReference>
<feature type="transmembrane region" description="Helical" evidence="1">
    <location>
        <begin position="120"/>
        <end position="140"/>
    </location>
</feature>
<evidence type="ECO:0008006" key="4">
    <source>
        <dbReference type="Google" id="ProtNLM"/>
    </source>
</evidence>
<name>A0A3R9WQT8_9SPHN</name>
<sequence length="150" mass="16505">MIADHEVRLASRTPLHLWIVGVLSLLWNSIGCVDYTMSRLHNAAYLANMPAEQLAYFDSFPAWAIALWAFGVWGALAGSVLLLLRKRWAVTAFAISLAGLVLMTVYQLGLSNAPAMMHTASNYGFTALLWLIAIALLLYARRQAANGVLR</sequence>
<protein>
    <recommendedName>
        <fullName evidence="4">Sugar transporter</fullName>
    </recommendedName>
</protein>
<evidence type="ECO:0000313" key="3">
    <source>
        <dbReference type="Proteomes" id="UP000274661"/>
    </source>
</evidence>
<evidence type="ECO:0000256" key="1">
    <source>
        <dbReference type="SAM" id="Phobius"/>
    </source>
</evidence>
<keyword evidence="3" id="KW-1185">Reference proteome</keyword>